<protein>
    <submittedName>
        <fullName evidence="2">Uncharacterized protein</fullName>
    </submittedName>
</protein>
<dbReference type="Proteomes" id="UP001066276">
    <property type="component" value="Chromosome 5"/>
</dbReference>
<evidence type="ECO:0000256" key="1">
    <source>
        <dbReference type="SAM" id="Phobius"/>
    </source>
</evidence>
<proteinExistence type="predicted"/>
<keyword evidence="1" id="KW-0472">Membrane</keyword>
<gene>
    <name evidence="2" type="ORF">NDU88_001595</name>
</gene>
<feature type="transmembrane region" description="Helical" evidence="1">
    <location>
        <begin position="12"/>
        <end position="36"/>
    </location>
</feature>
<sequence>MMRILSDDVECVALVDAVAEYLSVCVTIMIVLFQALHRRTVRIPDRRQSAARIRTGRTRQCRVENARGGVVTGWMECGWRLEQREVGRAAVIAVAAAYVPLSD</sequence>
<dbReference type="EMBL" id="JANPWB010000009">
    <property type="protein sequence ID" value="KAJ1148769.1"/>
    <property type="molecule type" value="Genomic_DNA"/>
</dbReference>
<keyword evidence="3" id="KW-1185">Reference proteome</keyword>
<reference evidence="2" key="1">
    <citation type="journal article" date="2022" name="bioRxiv">
        <title>Sequencing and chromosome-scale assembly of the giantPleurodeles waltlgenome.</title>
        <authorList>
            <person name="Brown T."/>
            <person name="Elewa A."/>
            <person name="Iarovenko S."/>
            <person name="Subramanian E."/>
            <person name="Araus A.J."/>
            <person name="Petzold A."/>
            <person name="Susuki M."/>
            <person name="Suzuki K.-i.T."/>
            <person name="Hayashi T."/>
            <person name="Toyoda A."/>
            <person name="Oliveira C."/>
            <person name="Osipova E."/>
            <person name="Leigh N.D."/>
            <person name="Simon A."/>
            <person name="Yun M.H."/>
        </authorList>
    </citation>
    <scope>NUCLEOTIDE SEQUENCE</scope>
    <source>
        <strain evidence="2">20211129_DDA</strain>
        <tissue evidence="2">Liver</tissue>
    </source>
</reference>
<dbReference type="AlphaFoldDB" id="A0AAV7R7K3"/>
<name>A0AAV7R7K3_PLEWA</name>
<organism evidence="2 3">
    <name type="scientific">Pleurodeles waltl</name>
    <name type="common">Iberian ribbed newt</name>
    <dbReference type="NCBI Taxonomy" id="8319"/>
    <lineage>
        <taxon>Eukaryota</taxon>
        <taxon>Metazoa</taxon>
        <taxon>Chordata</taxon>
        <taxon>Craniata</taxon>
        <taxon>Vertebrata</taxon>
        <taxon>Euteleostomi</taxon>
        <taxon>Amphibia</taxon>
        <taxon>Batrachia</taxon>
        <taxon>Caudata</taxon>
        <taxon>Salamandroidea</taxon>
        <taxon>Salamandridae</taxon>
        <taxon>Pleurodelinae</taxon>
        <taxon>Pleurodeles</taxon>
    </lineage>
</organism>
<comment type="caution">
    <text evidence="2">The sequence shown here is derived from an EMBL/GenBank/DDBJ whole genome shotgun (WGS) entry which is preliminary data.</text>
</comment>
<evidence type="ECO:0000313" key="3">
    <source>
        <dbReference type="Proteomes" id="UP001066276"/>
    </source>
</evidence>
<evidence type="ECO:0000313" key="2">
    <source>
        <dbReference type="EMBL" id="KAJ1148769.1"/>
    </source>
</evidence>
<accession>A0AAV7R7K3</accession>
<keyword evidence="1" id="KW-1133">Transmembrane helix</keyword>
<keyword evidence="1" id="KW-0812">Transmembrane</keyword>